<dbReference type="KEGG" id="nsr:NS506_06547"/>
<evidence type="ECO:0000256" key="1">
    <source>
        <dbReference type="SAM" id="MobiDB-lite"/>
    </source>
</evidence>
<keyword evidence="5" id="KW-1185">Reference proteome</keyword>
<feature type="region of interest" description="Disordered" evidence="1">
    <location>
        <begin position="25"/>
        <end position="74"/>
    </location>
</feature>
<dbReference type="AlphaFoldDB" id="A0ABC9YZE6"/>
<keyword evidence="2" id="KW-0812">Transmembrane</keyword>
<accession>A0ABC9YZE6</accession>
<keyword evidence="2" id="KW-1133">Transmembrane helix</keyword>
<evidence type="ECO:0000256" key="2">
    <source>
        <dbReference type="SAM" id="Phobius"/>
    </source>
</evidence>
<feature type="transmembrane region" description="Helical" evidence="2">
    <location>
        <begin position="82"/>
        <end position="104"/>
    </location>
</feature>
<sequence>MSAARSDGGLLLAVMTVSFEVSVMRSADRSTVPSNPMSNDTRGTGPDTTPEDADNDATEAAAASQDSEDSDADAFEVRRSPALIATAVALPVALVVGVLVMGVLANRHQSRDPLALGAVPAPTAASPECTAFLAALPSKIGDYTTSELVQPVPPATHAWQLPGGGDAIVVRCGLDRPLEFTKASPLNVIKVDGAEVDWFEVRDQTSGVTSGTYWAVDRGTYIALTMPDNAGATPLQDVSAAIQKAIPKQPIDPNPIPN</sequence>
<reference evidence="4 5" key="2">
    <citation type="journal article" date="2016" name="Genome Announc.">
        <title>Draft Genome Sequence of Erythromycin- and Oxytetracycline-Sensitive Nocardia seriolae Strain U-1 (NBRC 110359).</title>
        <authorList>
            <person name="Imajoh M."/>
            <person name="Sukeda M."/>
            <person name="Shimizu M."/>
            <person name="Yamane J."/>
            <person name="Ohnishi K."/>
            <person name="Oshima S."/>
        </authorList>
    </citation>
    <scope>NUCLEOTIDE SEQUENCE [LARGE SCALE GENOMIC DNA]</scope>
    <source>
        <strain evidence="4 5">U-1</strain>
    </source>
</reference>
<dbReference type="Proteomes" id="UP000037179">
    <property type="component" value="Unassembled WGS sequence"/>
</dbReference>
<dbReference type="EMBL" id="CP017839">
    <property type="protein sequence ID" value="APB00580.1"/>
    <property type="molecule type" value="Genomic_DNA"/>
</dbReference>
<organism evidence="4 5">
    <name type="scientific">Nocardia seriolae</name>
    <dbReference type="NCBI Taxonomy" id="37332"/>
    <lineage>
        <taxon>Bacteria</taxon>
        <taxon>Bacillati</taxon>
        <taxon>Actinomycetota</taxon>
        <taxon>Actinomycetes</taxon>
        <taxon>Mycobacteriales</taxon>
        <taxon>Nocardiaceae</taxon>
        <taxon>Nocardia</taxon>
    </lineage>
</organism>
<dbReference type="InterPro" id="IPR021903">
    <property type="entry name" value="DUF3515"/>
</dbReference>
<keyword evidence="2" id="KW-0472">Membrane</keyword>
<evidence type="ECO:0000313" key="5">
    <source>
        <dbReference type="Proteomes" id="UP000037179"/>
    </source>
</evidence>
<dbReference type="EMBL" id="BBYQ01000095">
    <property type="protein sequence ID" value="GAP30834.1"/>
    <property type="molecule type" value="Genomic_DNA"/>
</dbReference>
<gene>
    <name evidence="3" type="ORF">NS506_06547</name>
    <name evidence="4" type="ORF">NSK11_contig00095-0025</name>
</gene>
<evidence type="ECO:0000313" key="4">
    <source>
        <dbReference type="EMBL" id="GAP30834.1"/>
    </source>
</evidence>
<feature type="compositionally biased region" description="Polar residues" evidence="1">
    <location>
        <begin position="29"/>
        <end position="42"/>
    </location>
</feature>
<reference evidence="3 6" key="3">
    <citation type="submission" date="2016-10" db="EMBL/GenBank/DDBJ databases">
        <title>Genome sequence of Nocardia seriolae strain EM150506, isolated from Anguila japonica.</title>
        <authorList>
            <person name="Han H.-J."/>
        </authorList>
    </citation>
    <scope>NUCLEOTIDE SEQUENCE [LARGE SCALE GENOMIC DNA]</scope>
    <source>
        <strain evidence="3 6">EM150506</strain>
    </source>
</reference>
<dbReference type="Proteomes" id="UP000180166">
    <property type="component" value="Chromosome"/>
</dbReference>
<evidence type="ECO:0000313" key="6">
    <source>
        <dbReference type="Proteomes" id="UP000180166"/>
    </source>
</evidence>
<reference evidence="5" key="1">
    <citation type="submission" date="2015-07" db="EMBL/GenBank/DDBJ databases">
        <title>Nocardia seriolae U-1 whole genome shotgun sequence.</title>
        <authorList>
            <person name="Imajoh M."/>
            <person name="Fukumoto Y."/>
            <person name="Sukeda M."/>
            <person name="Yamane J."/>
            <person name="Yamasaki K."/>
            <person name="Shimizu M."/>
            <person name="Ohnishi K."/>
            <person name="Oshima S."/>
        </authorList>
    </citation>
    <scope>NUCLEOTIDE SEQUENCE [LARGE SCALE GENOMIC DNA]</scope>
    <source>
        <strain evidence="5">U-1</strain>
    </source>
</reference>
<name>A0ABC9YZE6_9NOCA</name>
<proteinExistence type="predicted"/>
<evidence type="ECO:0008006" key="7">
    <source>
        <dbReference type="Google" id="ProtNLM"/>
    </source>
</evidence>
<protein>
    <recommendedName>
        <fullName evidence="7">DUF3515 domain-containing protein</fullName>
    </recommendedName>
</protein>
<dbReference type="Pfam" id="PF12028">
    <property type="entry name" value="DUF3515"/>
    <property type="match status" value="1"/>
</dbReference>
<evidence type="ECO:0000313" key="3">
    <source>
        <dbReference type="EMBL" id="APB00580.1"/>
    </source>
</evidence>